<gene>
    <name evidence="7" type="ORF">QN277_002877</name>
</gene>
<accession>A0AAE1NAA6</accession>
<dbReference type="InterPro" id="IPR013083">
    <property type="entry name" value="Znf_RING/FYVE/PHD"/>
</dbReference>
<dbReference type="Gene3D" id="3.30.40.10">
    <property type="entry name" value="Zinc/RING finger domain, C3HC4 (zinc finger)"/>
    <property type="match status" value="1"/>
</dbReference>
<comment type="catalytic activity">
    <reaction evidence="1 5">
        <text>S-ubiquitinyl-[E2 ubiquitin-conjugating enzyme]-L-cysteine + [acceptor protein]-L-lysine = [E2 ubiquitin-conjugating enzyme]-L-cysteine + N(6)-ubiquitinyl-[acceptor protein]-L-lysine.</text>
        <dbReference type="EC" id="2.3.2.27"/>
    </reaction>
</comment>
<comment type="caution">
    <text evidence="7">The sequence shown here is derived from an EMBL/GenBank/DDBJ whole genome shotgun (WGS) entry which is preliminary data.</text>
</comment>
<dbReference type="SUPFAM" id="SSF57850">
    <property type="entry name" value="RING/U-box"/>
    <property type="match status" value="1"/>
</dbReference>
<dbReference type="SMART" id="SM00504">
    <property type="entry name" value="Ubox"/>
    <property type="match status" value="1"/>
</dbReference>
<proteinExistence type="predicted"/>
<dbReference type="InterPro" id="IPR045185">
    <property type="entry name" value="PUB22/23/24-like"/>
</dbReference>
<dbReference type="InterPro" id="IPR058678">
    <property type="entry name" value="ARM_PUB"/>
</dbReference>
<evidence type="ECO:0000259" key="6">
    <source>
        <dbReference type="PROSITE" id="PS51698"/>
    </source>
</evidence>
<organism evidence="7 8">
    <name type="scientific">Acacia crassicarpa</name>
    <name type="common">northern wattle</name>
    <dbReference type="NCBI Taxonomy" id="499986"/>
    <lineage>
        <taxon>Eukaryota</taxon>
        <taxon>Viridiplantae</taxon>
        <taxon>Streptophyta</taxon>
        <taxon>Embryophyta</taxon>
        <taxon>Tracheophyta</taxon>
        <taxon>Spermatophyta</taxon>
        <taxon>Magnoliopsida</taxon>
        <taxon>eudicotyledons</taxon>
        <taxon>Gunneridae</taxon>
        <taxon>Pentapetalae</taxon>
        <taxon>rosids</taxon>
        <taxon>fabids</taxon>
        <taxon>Fabales</taxon>
        <taxon>Fabaceae</taxon>
        <taxon>Caesalpinioideae</taxon>
        <taxon>mimosoid clade</taxon>
        <taxon>Acacieae</taxon>
        <taxon>Acacia</taxon>
    </lineage>
</organism>
<sequence length="411" mass="46107">MAESEVPQYFLCPISLEIMKDPVTTVAGITYDRDSIEQWLLTATERKCPVTKQPLPPNSALTPNTTLLRLIQAWSSQNNAQNGVVRVPSPKSLLTSIHVHKLISDLRNPHLYQTTLLKMDALATHSEINRRCMVESGALEPMVSIITQSFKEGITNCLEGALRIFRLLWAISSSMPHMKPLFCEYLDFIITSLTSALQIDVTNRVYIVNEAMPFLKSTIEAADSGLLGNLKVEFFREITRVLKNRTVSEQAIKSALQVLIETCPLGRNRMKIVESGAVFELIDLELEKPTKKITELVFNLLTHLCSCADGREQFLQHAAGIAVISKRILRVSNATDDQALHILSSIARYSSSNDVVLEMLRVGAVSKLCMVMQADCASYLKEKARSILRLHSKTWNNSPCIQVYLLTRHQR</sequence>
<dbReference type="Gene3D" id="1.25.10.10">
    <property type="entry name" value="Leucine-rich Repeat Variant"/>
    <property type="match status" value="1"/>
</dbReference>
<comment type="pathway">
    <text evidence="2 5">Protein modification; protein ubiquitination.</text>
</comment>
<dbReference type="GO" id="GO:0061630">
    <property type="term" value="F:ubiquitin protein ligase activity"/>
    <property type="evidence" value="ECO:0007669"/>
    <property type="project" value="UniProtKB-UniRule"/>
</dbReference>
<keyword evidence="4 5" id="KW-0833">Ubl conjugation pathway</keyword>
<evidence type="ECO:0000256" key="4">
    <source>
        <dbReference type="ARBA" id="ARBA00022786"/>
    </source>
</evidence>
<dbReference type="InterPro" id="IPR011989">
    <property type="entry name" value="ARM-like"/>
</dbReference>
<dbReference type="PANTHER" id="PTHR22849">
    <property type="entry name" value="WDSAM1 PROTEIN"/>
    <property type="match status" value="1"/>
</dbReference>
<evidence type="ECO:0000256" key="3">
    <source>
        <dbReference type="ARBA" id="ARBA00022679"/>
    </source>
</evidence>
<dbReference type="EC" id="2.3.2.27" evidence="5"/>
<dbReference type="PANTHER" id="PTHR22849:SF128">
    <property type="entry name" value="U-BOX DOMAIN-CONTAINING PROTEIN"/>
    <property type="match status" value="1"/>
</dbReference>
<dbReference type="SUPFAM" id="SSF48371">
    <property type="entry name" value="ARM repeat"/>
    <property type="match status" value="1"/>
</dbReference>
<dbReference type="AlphaFoldDB" id="A0AAE1NAA6"/>
<dbReference type="CDD" id="cd16655">
    <property type="entry name" value="RING-Ubox_WDSUB1-like"/>
    <property type="match status" value="1"/>
</dbReference>
<feature type="domain" description="U-box" evidence="6">
    <location>
        <begin position="5"/>
        <end position="81"/>
    </location>
</feature>
<evidence type="ECO:0000256" key="2">
    <source>
        <dbReference type="ARBA" id="ARBA00004906"/>
    </source>
</evidence>
<reference evidence="7" key="1">
    <citation type="submission" date="2023-10" db="EMBL/GenBank/DDBJ databases">
        <title>Chromosome-level genome of the transformable northern wattle, Acacia crassicarpa.</title>
        <authorList>
            <person name="Massaro I."/>
            <person name="Sinha N.R."/>
            <person name="Poethig S."/>
            <person name="Leichty A.R."/>
        </authorList>
    </citation>
    <scope>NUCLEOTIDE SEQUENCE</scope>
    <source>
        <strain evidence="7">Acra3RX</strain>
        <tissue evidence="7">Leaf</tissue>
    </source>
</reference>
<dbReference type="PROSITE" id="PS51698">
    <property type="entry name" value="U_BOX"/>
    <property type="match status" value="1"/>
</dbReference>
<keyword evidence="8" id="KW-1185">Reference proteome</keyword>
<comment type="function">
    <text evidence="5">Functions as an E3 ubiquitin ligase.</text>
</comment>
<evidence type="ECO:0000313" key="7">
    <source>
        <dbReference type="EMBL" id="KAK4286305.1"/>
    </source>
</evidence>
<protein>
    <recommendedName>
        <fullName evidence="5 6">U-box domain-containing protein</fullName>
        <ecNumber evidence="5">2.3.2.27</ecNumber>
    </recommendedName>
    <alternativeName>
        <fullName evidence="5">RING-type E3 ubiquitin transferase PUB</fullName>
    </alternativeName>
</protein>
<dbReference type="GO" id="GO:0016567">
    <property type="term" value="P:protein ubiquitination"/>
    <property type="evidence" value="ECO:0007669"/>
    <property type="project" value="UniProtKB-UniRule"/>
</dbReference>
<evidence type="ECO:0000313" key="8">
    <source>
        <dbReference type="Proteomes" id="UP001293593"/>
    </source>
</evidence>
<dbReference type="Proteomes" id="UP001293593">
    <property type="component" value="Unassembled WGS sequence"/>
</dbReference>
<dbReference type="InterPro" id="IPR016024">
    <property type="entry name" value="ARM-type_fold"/>
</dbReference>
<evidence type="ECO:0000256" key="5">
    <source>
        <dbReference type="RuleBase" id="RU369093"/>
    </source>
</evidence>
<dbReference type="Pfam" id="PF04564">
    <property type="entry name" value="U-box"/>
    <property type="match status" value="1"/>
</dbReference>
<dbReference type="EMBL" id="JAWXYG010000001">
    <property type="protein sequence ID" value="KAK4286305.1"/>
    <property type="molecule type" value="Genomic_DNA"/>
</dbReference>
<name>A0AAE1NAA6_9FABA</name>
<keyword evidence="3 5" id="KW-0808">Transferase</keyword>
<evidence type="ECO:0000256" key="1">
    <source>
        <dbReference type="ARBA" id="ARBA00000900"/>
    </source>
</evidence>
<dbReference type="Pfam" id="PF25598">
    <property type="entry name" value="ARM_PUB"/>
    <property type="match status" value="1"/>
</dbReference>
<dbReference type="InterPro" id="IPR003613">
    <property type="entry name" value="Ubox_domain"/>
</dbReference>